<protein>
    <submittedName>
        <fullName evidence="1">Tail protein</fullName>
    </submittedName>
</protein>
<sequence>MRIENPEFRALWQVMCDILINQYISTATGYGLEQWEAIFDVLPGVNDTVEVRRDRIMTLLGGSRPYTLKKLQELLDDQFGIGNVLPEINGDKYEIWFTLSRDVANRVQEIYDWAEPIIPKNLIMKSQSEQSSTETIYFGGRVVAESVNEDISINRMNEIRERVYYGGRLALETV</sequence>
<proteinExistence type="predicted"/>
<accession>A0A8S5T2Y8</accession>
<dbReference type="Pfam" id="PF10076">
    <property type="entry name" value="Phage_Mu_Gp48"/>
    <property type="match status" value="1"/>
</dbReference>
<reference evidence="1" key="1">
    <citation type="journal article" date="2021" name="Proc. Natl. Acad. Sci. U.S.A.">
        <title>A Catalog of Tens of Thousands of Viruses from Human Metagenomes Reveals Hidden Associations with Chronic Diseases.</title>
        <authorList>
            <person name="Tisza M.J."/>
            <person name="Buck C.B."/>
        </authorList>
    </citation>
    <scope>NUCLEOTIDE SEQUENCE</scope>
    <source>
        <strain evidence="1">Ct31P9</strain>
    </source>
</reference>
<dbReference type="EMBL" id="BK032738">
    <property type="protein sequence ID" value="DAF57724.1"/>
    <property type="molecule type" value="Genomic_DNA"/>
</dbReference>
<evidence type="ECO:0000313" key="1">
    <source>
        <dbReference type="EMBL" id="DAF57724.1"/>
    </source>
</evidence>
<dbReference type="InterPro" id="IPR018755">
    <property type="entry name" value="Phage_Mu_Gp48"/>
</dbReference>
<organism evidence="1">
    <name type="scientific">Myoviridae sp. ct31P9</name>
    <dbReference type="NCBI Taxonomy" id="2827657"/>
    <lineage>
        <taxon>Viruses</taxon>
        <taxon>Duplodnaviria</taxon>
        <taxon>Heunggongvirae</taxon>
        <taxon>Uroviricota</taxon>
        <taxon>Caudoviricetes</taxon>
    </lineage>
</organism>
<name>A0A8S5T2Y8_9CAUD</name>